<dbReference type="Proteomes" id="UP000036403">
    <property type="component" value="Unassembled WGS sequence"/>
</dbReference>
<dbReference type="InterPro" id="IPR008733">
    <property type="entry name" value="PEX11"/>
</dbReference>
<dbReference type="STRING" id="67767.A0A0J7KWR9"/>
<gene>
    <name evidence="5" type="ORF">RF55_5089</name>
</gene>
<comment type="subcellular location">
    <subcellularLocation>
        <location evidence="3">Peroxisome membrane</location>
    </subcellularLocation>
</comment>
<evidence type="ECO:0000256" key="1">
    <source>
        <dbReference type="ARBA" id="ARBA00023136"/>
    </source>
</evidence>
<dbReference type="GO" id="GO:0016559">
    <property type="term" value="P:peroxisome fission"/>
    <property type="evidence" value="ECO:0007669"/>
    <property type="project" value="InterPro"/>
</dbReference>
<name>A0A0J7KWR9_LASNI</name>
<proteinExistence type="predicted"/>
<keyword evidence="4" id="KW-1133">Transmembrane helix</keyword>
<dbReference type="Pfam" id="PF05648">
    <property type="entry name" value="PEX11"/>
    <property type="match status" value="1"/>
</dbReference>
<dbReference type="AlphaFoldDB" id="A0A0J7KWR9"/>
<dbReference type="PaxDb" id="67767-A0A0J7KWR9"/>
<accession>A0A0J7KWR9</accession>
<keyword evidence="6" id="KW-1185">Reference proteome</keyword>
<keyword evidence="2" id="KW-0576">Peroxisome</keyword>
<feature type="transmembrane region" description="Helical" evidence="4">
    <location>
        <begin position="40"/>
        <end position="59"/>
    </location>
</feature>
<dbReference type="PANTHER" id="PTHR20952:SF0">
    <property type="entry name" value="ADP-RIBOSYLATION FACTOR-LIKE PROTEIN 6-INTERACTING PROTEIN 1"/>
    <property type="match status" value="1"/>
</dbReference>
<feature type="transmembrane region" description="Helical" evidence="4">
    <location>
        <begin position="65"/>
        <end position="91"/>
    </location>
</feature>
<dbReference type="InterPro" id="IPR052114">
    <property type="entry name" value="ER_autophagy_membrane_reg"/>
</dbReference>
<evidence type="ECO:0000256" key="4">
    <source>
        <dbReference type="SAM" id="Phobius"/>
    </source>
</evidence>
<keyword evidence="1 4" id="KW-0472">Membrane</keyword>
<reference evidence="5 6" key="1">
    <citation type="submission" date="2015-04" db="EMBL/GenBank/DDBJ databases">
        <title>Lasius niger genome sequencing.</title>
        <authorList>
            <person name="Konorov E.A."/>
            <person name="Nikitin M.A."/>
            <person name="Kirill M.V."/>
            <person name="Chang P."/>
        </authorList>
    </citation>
    <scope>NUCLEOTIDE SEQUENCE [LARGE SCALE GENOMIC DNA]</scope>
    <source>
        <tissue evidence="5">Whole</tissue>
    </source>
</reference>
<dbReference type="PANTHER" id="PTHR20952">
    <property type="entry name" value="ADP-RIBOSYLATION-LIKE FACTOR 6-INTERACTING PROTEIN"/>
    <property type="match status" value="1"/>
</dbReference>
<dbReference type="GO" id="GO:0005778">
    <property type="term" value="C:peroxisomal membrane"/>
    <property type="evidence" value="ECO:0007669"/>
    <property type="project" value="UniProtKB-SubCell"/>
</dbReference>
<feature type="transmembrane region" description="Helical" evidence="4">
    <location>
        <begin position="188"/>
        <end position="209"/>
    </location>
</feature>
<dbReference type="EMBL" id="LBMM01002495">
    <property type="protein sequence ID" value="KMQ94743.1"/>
    <property type="molecule type" value="Genomic_DNA"/>
</dbReference>
<comment type="caution">
    <text evidence="5">The sequence shown here is derived from an EMBL/GenBank/DDBJ whole genome shotgun (WGS) entry which is preliminary data.</text>
</comment>
<evidence type="ECO:0000313" key="6">
    <source>
        <dbReference type="Proteomes" id="UP000036403"/>
    </source>
</evidence>
<evidence type="ECO:0000256" key="2">
    <source>
        <dbReference type="ARBA" id="ARBA00023140"/>
    </source>
</evidence>
<protein>
    <submittedName>
        <fullName evidence="5">Peroxisomal membrane protein 11b</fullName>
    </submittedName>
</protein>
<dbReference type="OrthoDB" id="411017at2759"/>
<sequence length="324" mass="37274">MTDDGTVEKEKHMKQLKRKMECWREIILPLNSILLWERNWHPGLIVGLVTMIFCIIWILEPTLLTMISVCLLIFALVDYLVPILTSILCNAQSWTGQKEKKLIEVCQNLSITILQIQGTWTSISKIRHDRPNIYYSATILCLILFAWIGNTVNNLLLLYIIVLRLGRCLDSLYSALKMMKYPDPTVKITLIMAKIANALYLLADHFIWVGRVGILKVNLEKWNRVANKYWLITIIMSLMRDTYEIVKILKHEKNIFKQYQIVSCLRNHKEVMMDTVKNGCDLFIPLTALGITKCTPGTVGLLGIISSFIGLYTIINPLYKLTPS</sequence>
<evidence type="ECO:0000313" key="5">
    <source>
        <dbReference type="EMBL" id="KMQ94743.1"/>
    </source>
</evidence>
<organism evidence="5 6">
    <name type="scientific">Lasius niger</name>
    <name type="common">Black garden ant</name>
    <dbReference type="NCBI Taxonomy" id="67767"/>
    <lineage>
        <taxon>Eukaryota</taxon>
        <taxon>Metazoa</taxon>
        <taxon>Ecdysozoa</taxon>
        <taxon>Arthropoda</taxon>
        <taxon>Hexapoda</taxon>
        <taxon>Insecta</taxon>
        <taxon>Pterygota</taxon>
        <taxon>Neoptera</taxon>
        <taxon>Endopterygota</taxon>
        <taxon>Hymenoptera</taxon>
        <taxon>Apocrita</taxon>
        <taxon>Aculeata</taxon>
        <taxon>Formicoidea</taxon>
        <taxon>Formicidae</taxon>
        <taxon>Formicinae</taxon>
        <taxon>Lasius</taxon>
        <taxon>Lasius</taxon>
    </lineage>
</organism>
<dbReference type="GO" id="GO:0005783">
    <property type="term" value="C:endoplasmic reticulum"/>
    <property type="evidence" value="ECO:0007669"/>
    <property type="project" value="UniProtKB-ARBA"/>
</dbReference>
<keyword evidence="4" id="KW-0812">Transmembrane</keyword>
<evidence type="ECO:0000256" key="3">
    <source>
        <dbReference type="ARBA" id="ARBA00046271"/>
    </source>
</evidence>
<feature type="transmembrane region" description="Helical" evidence="4">
    <location>
        <begin position="299"/>
        <end position="319"/>
    </location>
</feature>